<keyword evidence="4" id="KW-0285">Flavoprotein</keyword>
<evidence type="ECO:0000256" key="4">
    <source>
        <dbReference type="ARBA" id="ARBA00022630"/>
    </source>
</evidence>
<dbReference type="InterPro" id="IPR051205">
    <property type="entry name" value="UbiH/COQ6_monooxygenase"/>
</dbReference>
<sequence length="388" mass="42530">MREMFDVMIIGGGIVGLSAAIAMSQRNYKVAVIDAGSLTMDVAVSDTRVYAINQASQSLLQALDVWSQLDKARISPYRHMHVWDAANGACIDFDARLIGTSQLGVILEEAIMRQALLQRASQLGIMLFPQSRVNHVQTGLEQVQVSSSAGSWYSRLLMVADGATSATRQLLGVVMTSWPYHQHAIVGTVQTEKPHQATAYQVFNSDGPLAFLPLSDPQQCSIVWSTTPAHAEALMAMSESEFNQKITAAFSAKLGLSQLVSKRHQFPLYMRHASQYHGVRWMLMGDAAHTIHPLAGLGLNVGLADVSAWLDIIDQSKSPMWAEKTLGAYQRRRKHAVWQIIGIMEALKALFANPLSPVKRLRGAGLSACNTIPMVKRFFIEQAAGQGF</sequence>
<comment type="cofactor">
    <cofactor evidence="1">
        <name>FAD</name>
        <dbReference type="ChEBI" id="CHEBI:57692"/>
    </cofactor>
</comment>
<comment type="pathway">
    <text evidence="2">Cofactor biosynthesis; ubiquinone biosynthesis.</text>
</comment>
<evidence type="ECO:0000256" key="2">
    <source>
        <dbReference type="ARBA" id="ARBA00004749"/>
    </source>
</evidence>
<dbReference type="GO" id="GO:0016705">
    <property type="term" value="F:oxidoreductase activity, acting on paired donors, with incorporation or reduction of molecular oxygen"/>
    <property type="evidence" value="ECO:0007669"/>
    <property type="project" value="InterPro"/>
</dbReference>
<dbReference type="PATRIC" id="fig|29423.5.peg.2013"/>
<dbReference type="PANTHER" id="PTHR43876">
    <property type="entry name" value="UBIQUINONE BIOSYNTHESIS MONOOXYGENASE COQ6, MITOCHONDRIAL"/>
    <property type="match status" value="1"/>
</dbReference>
<evidence type="ECO:0000256" key="6">
    <source>
        <dbReference type="ARBA" id="ARBA00023002"/>
    </source>
</evidence>
<reference evidence="9 10" key="1">
    <citation type="submission" date="2015-11" db="EMBL/GenBank/DDBJ databases">
        <title>Genomic analysis of 38 Legionella species identifies large and diverse effector repertoires.</title>
        <authorList>
            <person name="Burstein D."/>
            <person name="Amaro F."/>
            <person name="Zusman T."/>
            <person name="Lifshitz Z."/>
            <person name="Cohen O."/>
            <person name="Gilbert J.A."/>
            <person name="Pupko T."/>
            <person name="Shuman H.A."/>
            <person name="Segal G."/>
        </authorList>
    </citation>
    <scope>NUCLEOTIDE SEQUENCE [LARGE SCALE GENOMIC DNA]</scope>
    <source>
        <strain evidence="9 10">Oak Ridge-10</strain>
    </source>
</reference>
<comment type="similarity">
    <text evidence="3">Belongs to the UbiH/COQ6 family.</text>
</comment>
<dbReference type="EMBL" id="LNYP01000029">
    <property type="protein sequence ID" value="KTD38243.1"/>
    <property type="molecule type" value="Genomic_DNA"/>
</dbReference>
<dbReference type="InterPro" id="IPR010971">
    <property type="entry name" value="UbiH/COQ6"/>
</dbReference>
<evidence type="ECO:0000256" key="5">
    <source>
        <dbReference type="ARBA" id="ARBA00022827"/>
    </source>
</evidence>
<dbReference type="PANTHER" id="PTHR43876:SF7">
    <property type="entry name" value="UBIQUINONE BIOSYNTHESIS MONOOXYGENASE COQ6, MITOCHONDRIAL"/>
    <property type="match status" value="1"/>
</dbReference>
<dbReference type="AlphaFoldDB" id="A0A0W0X108"/>
<dbReference type="SUPFAM" id="SSF51905">
    <property type="entry name" value="FAD/NAD(P)-binding domain"/>
    <property type="match status" value="1"/>
</dbReference>
<evidence type="ECO:0000256" key="3">
    <source>
        <dbReference type="ARBA" id="ARBA00005349"/>
    </source>
</evidence>
<dbReference type="Pfam" id="PF01494">
    <property type="entry name" value="FAD_binding_3"/>
    <property type="match status" value="1"/>
</dbReference>
<evidence type="ECO:0000313" key="9">
    <source>
        <dbReference type="EMBL" id="KTD38243.1"/>
    </source>
</evidence>
<organism evidence="9 10">
    <name type="scientific">Legionella oakridgensis</name>
    <dbReference type="NCBI Taxonomy" id="29423"/>
    <lineage>
        <taxon>Bacteria</taxon>
        <taxon>Pseudomonadati</taxon>
        <taxon>Pseudomonadota</taxon>
        <taxon>Gammaproteobacteria</taxon>
        <taxon>Legionellales</taxon>
        <taxon>Legionellaceae</taxon>
        <taxon>Legionella</taxon>
    </lineage>
</organism>
<feature type="domain" description="FAD-binding" evidence="8">
    <location>
        <begin position="5"/>
        <end position="341"/>
    </location>
</feature>
<dbReference type="Gene3D" id="3.50.50.60">
    <property type="entry name" value="FAD/NAD(P)-binding domain"/>
    <property type="match status" value="2"/>
</dbReference>
<evidence type="ECO:0000259" key="8">
    <source>
        <dbReference type="Pfam" id="PF01494"/>
    </source>
</evidence>
<dbReference type="PRINTS" id="PR00420">
    <property type="entry name" value="RNGMNOXGNASE"/>
</dbReference>
<evidence type="ECO:0000256" key="1">
    <source>
        <dbReference type="ARBA" id="ARBA00001974"/>
    </source>
</evidence>
<evidence type="ECO:0000313" key="10">
    <source>
        <dbReference type="Proteomes" id="UP000054858"/>
    </source>
</evidence>
<dbReference type="RefSeq" id="WP_025384669.1">
    <property type="nucleotide sequence ID" value="NZ_LCUA01000003.1"/>
</dbReference>
<dbReference type="GO" id="GO:0004497">
    <property type="term" value="F:monooxygenase activity"/>
    <property type="evidence" value="ECO:0007669"/>
    <property type="project" value="UniProtKB-KW"/>
</dbReference>
<keyword evidence="6" id="KW-0560">Oxidoreductase</keyword>
<keyword evidence="5" id="KW-0274">FAD</keyword>
<proteinExistence type="inferred from homology"/>
<comment type="caution">
    <text evidence="9">The sequence shown here is derived from an EMBL/GenBank/DDBJ whole genome shotgun (WGS) entry which is preliminary data.</text>
</comment>
<dbReference type="InterPro" id="IPR036188">
    <property type="entry name" value="FAD/NAD-bd_sf"/>
</dbReference>
<keyword evidence="7" id="KW-0503">Monooxygenase</keyword>
<dbReference type="GO" id="GO:0071949">
    <property type="term" value="F:FAD binding"/>
    <property type="evidence" value="ECO:0007669"/>
    <property type="project" value="InterPro"/>
</dbReference>
<name>A0A0W0X108_9GAMM</name>
<evidence type="ECO:0000256" key="7">
    <source>
        <dbReference type="ARBA" id="ARBA00023033"/>
    </source>
</evidence>
<dbReference type="UniPathway" id="UPA00232"/>
<accession>A0A0W0X108</accession>
<gene>
    <name evidence="9" type="primary">ubiH_1</name>
    <name evidence="9" type="ORF">Loak_1919</name>
</gene>
<protein>
    <submittedName>
        <fullName evidence="9">2-polyprenyl-6-methoxyphenol hydroxylase</fullName>
    </submittedName>
</protein>
<dbReference type="Proteomes" id="UP000054858">
    <property type="component" value="Unassembled WGS sequence"/>
</dbReference>
<dbReference type="NCBIfam" id="TIGR01988">
    <property type="entry name" value="Ubi-OHases"/>
    <property type="match status" value="1"/>
</dbReference>
<dbReference type="GO" id="GO:0006744">
    <property type="term" value="P:ubiquinone biosynthetic process"/>
    <property type="evidence" value="ECO:0007669"/>
    <property type="project" value="UniProtKB-UniPathway"/>
</dbReference>
<dbReference type="InterPro" id="IPR002938">
    <property type="entry name" value="FAD-bd"/>
</dbReference>